<feature type="transmembrane region" description="Helical" evidence="1">
    <location>
        <begin position="52"/>
        <end position="72"/>
    </location>
</feature>
<keyword evidence="3" id="KW-1185">Reference proteome</keyword>
<feature type="transmembrane region" description="Helical" evidence="1">
    <location>
        <begin position="12"/>
        <end position="32"/>
    </location>
</feature>
<sequence length="246" mass="30321">MIHYYGWMLIHYYGWMVIHYCGWMLIHYYGWMVIHYYGWMVIHYYGWMMIRYYGWMVIHYYGWMVIHYYGWMVIHYYGWMVIRYYGWMVIHYYGWMVIHYYGWMVIRYYGWMVIRYYGWMLIHYYRRHCIVDCSRRSLMIEFIYNIPLGYSNPSFSRRILWLKLAHSNNNPNIIAAYFLQGSAVYQDGCWDGKCCCGGYICKKHSDGITAIIWLVNEVLSLEARIQTRGRMLVATVASKMHSDMER</sequence>
<keyword evidence="1" id="KW-0812">Transmembrane</keyword>
<evidence type="ECO:0000313" key="2">
    <source>
        <dbReference type="EMBL" id="WAQ97347.1"/>
    </source>
</evidence>
<organism evidence="2 3">
    <name type="scientific">Mya arenaria</name>
    <name type="common">Soft-shell clam</name>
    <dbReference type="NCBI Taxonomy" id="6604"/>
    <lineage>
        <taxon>Eukaryota</taxon>
        <taxon>Metazoa</taxon>
        <taxon>Spiralia</taxon>
        <taxon>Lophotrochozoa</taxon>
        <taxon>Mollusca</taxon>
        <taxon>Bivalvia</taxon>
        <taxon>Autobranchia</taxon>
        <taxon>Heteroconchia</taxon>
        <taxon>Euheterodonta</taxon>
        <taxon>Imparidentia</taxon>
        <taxon>Neoheterodontei</taxon>
        <taxon>Myida</taxon>
        <taxon>Myoidea</taxon>
        <taxon>Myidae</taxon>
        <taxon>Mya</taxon>
    </lineage>
</organism>
<keyword evidence="1" id="KW-1133">Transmembrane helix</keyword>
<gene>
    <name evidence="2" type="ORF">MAR_030037</name>
</gene>
<keyword evidence="1" id="KW-0472">Membrane</keyword>
<accession>A0ABY7DI38</accession>
<name>A0ABY7DI38_MYAAR</name>
<dbReference type="Proteomes" id="UP001164746">
    <property type="component" value="Chromosome 2"/>
</dbReference>
<dbReference type="EMBL" id="CP111013">
    <property type="protein sequence ID" value="WAQ97347.1"/>
    <property type="molecule type" value="Genomic_DNA"/>
</dbReference>
<protein>
    <submittedName>
        <fullName evidence="2">Uncharacterized protein</fullName>
    </submittedName>
</protein>
<evidence type="ECO:0000313" key="3">
    <source>
        <dbReference type="Proteomes" id="UP001164746"/>
    </source>
</evidence>
<evidence type="ECO:0000256" key="1">
    <source>
        <dbReference type="SAM" id="Phobius"/>
    </source>
</evidence>
<proteinExistence type="predicted"/>
<reference evidence="2" key="1">
    <citation type="submission" date="2022-11" db="EMBL/GenBank/DDBJ databases">
        <title>Centuries of genome instability and evolution in soft-shell clam transmissible cancer (bioRxiv).</title>
        <authorList>
            <person name="Hart S.F.M."/>
            <person name="Yonemitsu M.A."/>
            <person name="Giersch R.M."/>
            <person name="Beal B.F."/>
            <person name="Arriagada G."/>
            <person name="Davis B.W."/>
            <person name="Ostrander E.A."/>
            <person name="Goff S.P."/>
            <person name="Metzger M.J."/>
        </authorList>
    </citation>
    <scope>NUCLEOTIDE SEQUENCE</scope>
    <source>
        <strain evidence="2">MELC-2E11</strain>
        <tissue evidence="2">Siphon/mantle</tissue>
    </source>
</reference>
<feature type="transmembrane region" description="Helical" evidence="1">
    <location>
        <begin position="84"/>
        <end position="102"/>
    </location>
</feature>